<keyword evidence="1" id="KW-0812">Transmembrane</keyword>
<proteinExistence type="predicted"/>
<dbReference type="EMBL" id="JBHUCX010000069">
    <property type="protein sequence ID" value="MFD1676552.1"/>
    <property type="molecule type" value="Genomic_DNA"/>
</dbReference>
<dbReference type="Proteomes" id="UP001597079">
    <property type="component" value="Unassembled WGS sequence"/>
</dbReference>
<accession>A0ABW4JNY6</accession>
<evidence type="ECO:0000313" key="3">
    <source>
        <dbReference type="Proteomes" id="UP001597079"/>
    </source>
</evidence>
<evidence type="ECO:0000256" key="1">
    <source>
        <dbReference type="SAM" id="Phobius"/>
    </source>
</evidence>
<feature type="transmembrane region" description="Helical" evidence="1">
    <location>
        <begin position="121"/>
        <end position="144"/>
    </location>
</feature>
<evidence type="ECO:0008006" key="4">
    <source>
        <dbReference type="Google" id="ProtNLM"/>
    </source>
</evidence>
<keyword evidence="3" id="KW-1185">Reference proteome</keyword>
<sequence>MKDVAWFFHMLGLAVWLGAILGMAVCVLGLRSRHISNDVKQVLNKLQGKLTIVGAAGALVMLISGGILLGTSGASPLWVNLMTGIGGAVIIFSLIAITLQSHFLSVRIQSGSFDDILSRQLNLLYVTSWIVMIGIIVVLGIVSARL</sequence>
<keyword evidence="1" id="KW-0472">Membrane</keyword>
<feature type="transmembrane region" description="Helical" evidence="1">
    <location>
        <begin position="50"/>
        <end position="71"/>
    </location>
</feature>
<gene>
    <name evidence="2" type="ORF">ACFSB2_17790</name>
</gene>
<feature type="transmembrane region" description="Helical" evidence="1">
    <location>
        <begin position="77"/>
        <end position="100"/>
    </location>
</feature>
<protein>
    <recommendedName>
        <fullName evidence="4">DUF2269 family protein</fullName>
    </recommendedName>
</protein>
<feature type="transmembrane region" description="Helical" evidence="1">
    <location>
        <begin position="6"/>
        <end position="30"/>
    </location>
</feature>
<organism evidence="2 3">
    <name type="scientific">Alicyclobacillus fodiniaquatilis</name>
    <dbReference type="NCBI Taxonomy" id="1661150"/>
    <lineage>
        <taxon>Bacteria</taxon>
        <taxon>Bacillati</taxon>
        <taxon>Bacillota</taxon>
        <taxon>Bacilli</taxon>
        <taxon>Bacillales</taxon>
        <taxon>Alicyclobacillaceae</taxon>
        <taxon>Alicyclobacillus</taxon>
    </lineage>
</organism>
<evidence type="ECO:0000313" key="2">
    <source>
        <dbReference type="EMBL" id="MFD1676552.1"/>
    </source>
</evidence>
<keyword evidence="1" id="KW-1133">Transmembrane helix</keyword>
<reference evidence="3" key="1">
    <citation type="journal article" date="2019" name="Int. J. Syst. Evol. Microbiol.">
        <title>The Global Catalogue of Microorganisms (GCM) 10K type strain sequencing project: providing services to taxonomists for standard genome sequencing and annotation.</title>
        <authorList>
            <consortium name="The Broad Institute Genomics Platform"/>
            <consortium name="The Broad Institute Genome Sequencing Center for Infectious Disease"/>
            <person name="Wu L."/>
            <person name="Ma J."/>
        </authorList>
    </citation>
    <scope>NUCLEOTIDE SEQUENCE [LARGE SCALE GENOMIC DNA]</scope>
    <source>
        <strain evidence="3">CGMCC 1.12286</strain>
    </source>
</reference>
<name>A0ABW4JNY6_9BACL</name>
<dbReference type="RefSeq" id="WP_377944456.1">
    <property type="nucleotide sequence ID" value="NZ_JBHUCX010000069.1"/>
</dbReference>
<comment type="caution">
    <text evidence="2">The sequence shown here is derived from an EMBL/GenBank/DDBJ whole genome shotgun (WGS) entry which is preliminary data.</text>
</comment>